<organism evidence="1 2">
    <name type="scientific">Thamnidium elegans</name>
    <dbReference type="NCBI Taxonomy" id="101142"/>
    <lineage>
        <taxon>Eukaryota</taxon>
        <taxon>Fungi</taxon>
        <taxon>Fungi incertae sedis</taxon>
        <taxon>Mucoromycota</taxon>
        <taxon>Mucoromycotina</taxon>
        <taxon>Mucoromycetes</taxon>
        <taxon>Mucorales</taxon>
        <taxon>Mucorineae</taxon>
        <taxon>Mucoraceae</taxon>
        <taxon>Thamnidium</taxon>
    </lineage>
</organism>
<evidence type="ECO:0000313" key="2">
    <source>
        <dbReference type="Proteomes" id="UP000613177"/>
    </source>
</evidence>
<comment type="caution">
    <text evidence="1">The sequence shown here is derived from an EMBL/GenBank/DDBJ whole genome shotgun (WGS) entry which is preliminary data.</text>
</comment>
<gene>
    <name evidence="1" type="ORF">INT48_006371</name>
</gene>
<keyword evidence="2" id="KW-1185">Reference proteome</keyword>
<dbReference type="EMBL" id="JAEPRE010000142">
    <property type="protein sequence ID" value="KAG2231615.1"/>
    <property type="molecule type" value="Genomic_DNA"/>
</dbReference>
<sequence>MTLDYIPNMVAGQTLTKQFFIPYKKKTIISYGNVSIQDTMRKHMPVPKTMVAIAKKSLAALVDEFRTSVTCSKCHGTLDKKYRKVTKFMNL</sequence>
<evidence type="ECO:0000313" key="1">
    <source>
        <dbReference type="EMBL" id="KAG2231615.1"/>
    </source>
</evidence>
<accession>A0A8H7SNE7</accession>
<protein>
    <submittedName>
        <fullName evidence="1">Uncharacterized protein</fullName>
    </submittedName>
</protein>
<proteinExistence type="predicted"/>
<name>A0A8H7SNE7_9FUNG</name>
<dbReference type="AlphaFoldDB" id="A0A8H7SNE7"/>
<reference evidence="1" key="1">
    <citation type="submission" date="2021-01" db="EMBL/GenBank/DDBJ databases">
        <title>Metabolic potential, ecology and presence of endohyphal bacteria is reflected in genomic diversity of Mucoromycotina.</title>
        <authorList>
            <person name="Muszewska A."/>
            <person name="Okrasinska A."/>
            <person name="Steczkiewicz K."/>
            <person name="Drgas O."/>
            <person name="Orlowska M."/>
            <person name="Perlinska-Lenart U."/>
            <person name="Aleksandrzak-Piekarczyk T."/>
            <person name="Szatraj K."/>
            <person name="Zielenkiewicz U."/>
            <person name="Pilsyk S."/>
            <person name="Malc E."/>
            <person name="Mieczkowski P."/>
            <person name="Kruszewska J.S."/>
            <person name="Biernat P."/>
            <person name="Pawlowska J."/>
        </authorList>
    </citation>
    <scope>NUCLEOTIDE SEQUENCE</scope>
    <source>
        <strain evidence="1">WA0000018081</strain>
    </source>
</reference>
<dbReference type="Proteomes" id="UP000613177">
    <property type="component" value="Unassembled WGS sequence"/>
</dbReference>